<feature type="binding site" evidence="8">
    <location>
        <position position="9"/>
    </location>
    <ligand>
        <name>Mg(2+)</name>
        <dbReference type="ChEBI" id="CHEBI:18420"/>
    </ligand>
</feature>
<dbReference type="PIRSF" id="PIRSF000722">
    <property type="entry name" value="Acetate_prop_kin"/>
    <property type="match status" value="1"/>
</dbReference>
<sequence length="419" mass="45914">MRNLVLALNCGSSSVKASILLDRDYILHVLGERLETEQSTIHIRFVGEHEIKIVEPNINHVRVLEEIILVLKDRSLLEQVFAVGHRVVHGGTMFHKSTLVTAENVEGIDSVSHLAPLHNPFSVRGIRLVLAKLPGVPNVAVFDTAFHATIPEKAYTYPLPLEYRELQMRKFGFHGTSVHYVSQIATDIIRQHKMKQTTPSSSPADHPQQHENNSNPSNMVVCHLGSGASVTAVVGGESKDTSMGFTPLAGLMMQTRCGSIDPSLVGFACHALNKSVDQVTSDLNTKSGLKGMVGVDQDCDMRALLSRKDDQACLAVDMFVYRLAQNIASIMVGLDGPLDALVFTAGIGEHSDEIRRLTIRALFPILPNVQLDEERNRVHGKDSGGILSVDGTFPLLLVIPTNEEVMIAQECRRVITNSN</sequence>
<keyword evidence="1" id="KW-0963">Cytoplasm</keyword>
<dbReference type="GO" id="GO:0008776">
    <property type="term" value="F:acetate kinase activity"/>
    <property type="evidence" value="ECO:0007669"/>
    <property type="project" value="UniProtKB-UniRule"/>
</dbReference>
<organism evidence="10 11">
    <name type="scientific">Cyclostephanos tholiformis</name>
    <dbReference type="NCBI Taxonomy" id="382380"/>
    <lineage>
        <taxon>Eukaryota</taxon>
        <taxon>Sar</taxon>
        <taxon>Stramenopiles</taxon>
        <taxon>Ochrophyta</taxon>
        <taxon>Bacillariophyta</taxon>
        <taxon>Coscinodiscophyceae</taxon>
        <taxon>Thalassiosirophycidae</taxon>
        <taxon>Stephanodiscales</taxon>
        <taxon>Stephanodiscaceae</taxon>
        <taxon>Cyclostephanos</taxon>
    </lineage>
</organism>
<feature type="binding site" evidence="8">
    <location>
        <position position="403"/>
    </location>
    <ligand>
        <name>Mg(2+)</name>
        <dbReference type="ChEBI" id="CHEBI:18420"/>
    </ligand>
</feature>
<accession>A0ABD3SF74</accession>
<keyword evidence="3 8" id="KW-0479">Metal-binding</keyword>
<feature type="site" description="Transition state stabilizer" evidence="8">
    <location>
        <position position="174"/>
    </location>
</feature>
<dbReference type="PROSITE" id="PS01075">
    <property type="entry name" value="ACETATE_KINASE_1"/>
    <property type="match status" value="1"/>
</dbReference>
<feature type="binding site" evidence="8">
    <location>
        <begin position="346"/>
        <end position="350"/>
    </location>
    <ligand>
        <name>ATP</name>
        <dbReference type="ChEBI" id="CHEBI:30616"/>
    </ligand>
</feature>
<keyword evidence="11" id="KW-1185">Reference proteome</keyword>
<evidence type="ECO:0000256" key="8">
    <source>
        <dbReference type="HAMAP-Rule" id="MF_03131"/>
    </source>
</evidence>
<dbReference type="InterPro" id="IPR023865">
    <property type="entry name" value="Aliphatic_acid_kinase_CS"/>
</dbReference>
<dbReference type="Pfam" id="PF00871">
    <property type="entry name" value="Acetate_kinase"/>
    <property type="match status" value="2"/>
</dbReference>
<dbReference type="Proteomes" id="UP001530377">
    <property type="component" value="Unassembled WGS sequence"/>
</dbReference>
<evidence type="ECO:0000256" key="3">
    <source>
        <dbReference type="ARBA" id="ARBA00022723"/>
    </source>
</evidence>
<dbReference type="InterPro" id="IPR043129">
    <property type="entry name" value="ATPase_NBD"/>
</dbReference>
<dbReference type="HAMAP" id="MF_00020">
    <property type="entry name" value="Acetate_kinase"/>
    <property type="match status" value="1"/>
</dbReference>
<feature type="binding site" evidence="8">
    <location>
        <position position="86"/>
    </location>
    <ligand>
        <name>substrate</name>
    </ligand>
</feature>
<keyword evidence="5 8" id="KW-0418">Kinase</keyword>
<dbReference type="EMBL" id="JALLPB020000050">
    <property type="protein sequence ID" value="KAL3822967.1"/>
    <property type="molecule type" value="Genomic_DNA"/>
</dbReference>
<comment type="catalytic activity">
    <reaction evidence="8">
        <text>acetate + ATP = acetyl phosphate + ADP</text>
        <dbReference type="Rhea" id="RHEA:11352"/>
        <dbReference type="ChEBI" id="CHEBI:22191"/>
        <dbReference type="ChEBI" id="CHEBI:30089"/>
        <dbReference type="ChEBI" id="CHEBI:30616"/>
        <dbReference type="ChEBI" id="CHEBI:456216"/>
        <dbReference type="EC" id="2.7.2.1"/>
    </reaction>
</comment>
<evidence type="ECO:0000256" key="2">
    <source>
        <dbReference type="ARBA" id="ARBA00022679"/>
    </source>
</evidence>
<keyword evidence="2 8" id="KW-0808">Transferase</keyword>
<comment type="similarity">
    <text evidence="8">Belongs to the acetokinase family.</text>
</comment>
<dbReference type="PRINTS" id="PR00471">
    <property type="entry name" value="ACETATEKNASE"/>
</dbReference>
<dbReference type="EC" id="2.7.2.1" evidence="8"/>
<evidence type="ECO:0000256" key="4">
    <source>
        <dbReference type="ARBA" id="ARBA00022741"/>
    </source>
</evidence>
<evidence type="ECO:0000313" key="11">
    <source>
        <dbReference type="Proteomes" id="UP001530377"/>
    </source>
</evidence>
<feature type="binding site" evidence="8">
    <location>
        <begin position="300"/>
        <end position="302"/>
    </location>
    <ligand>
        <name>ATP</name>
        <dbReference type="ChEBI" id="CHEBI:30616"/>
    </ligand>
</feature>
<dbReference type="SUPFAM" id="SSF53067">
    <property type="entry name" value="Actin-like ATPase domain"/>
    <property type="match status" value="2"/>
</dbReference>
<gene>
    <name evidence="10" type="ORF">ACHAXA_011682</name>
</gene>
<comment type="cofactor">
    <cofactor evidence="8">
        <name>Mg(2+)</name>
        <dbReference type="ChEBI" id="CHEBI:18420"/>
    </cofactor>
</comment>
<protein>
    <recommendedName>
        <fullName evidence="8">Probable acetate kinase</fullName>
        <ecNumber evidence="8">2.7.2.1</ecNumber>
    </recommendedName>
    <alternativeName>
        <fullName evidence="8">Acetokinase</fullName>
    </alternativeName>
</protein>
<dbReference type="InterPro" id="IPR004372">
    <property type="entry name" value="Ac/propionate_kinase"/>
</dbReference>
<keyword evidence="6 8" id="KW-0067">ATP-binding</keyword>
<keyword evidence="7 8" id="KW-0460">Magnesium</keyword>
<dbReference type="GO" id="GO:0000287">
    <property type="term" value="F:magnesium ion binding"/>
    <property type="evidence" value="ECO:0007669"/>
    <property type="project" value="UniProtKB-UniRule"/>
</dbReference>
<dbReference type="PROSITE" id="PS01076">
    <property type="entry name" value="ACETATE_KINASE_2"/>
    <property type="match status" value="1"/>
</dbReference>
<name>A0ABD3SF74_9STRA</name>
<proteinExistence type="inferred from homology"/>
<feature type="binding site" evidence="8">
    <location>
        <begin position="223"/>
        <end position="227"/>
    </location>
    <ligand>
        <name>ATP</name>
        <dbReference type="ChEBI" id="CHEBI:30616"/>
    </ligand>
</feature>
<evidence type="ECO:0000256" key="7">
    <source>
        <dbReference type="ARBA" id="ARBA00022842"/>
    </source>
</evidence>
<evidence type="ECO:0000256" key="6">
    <source>
        <dbReference type="ARBA" id="ARBA00022840"/>
    </source>
</evidence>
<keyword evidence="4 8" id="KW-0547">Nucleotide-binding</keyword>
<comment type="pathway">
    <text evidence="8">Metabolic intermediate biosynthesis; acetyl-CoA biosynthesis; acetyl-CoA from acetate: step 1/2.</text>
</comment>
<dbReference type="PANTHER" id="PTHR21060:SF21">
    <property type="entry name" value="ACETATE KINASE"/>
    <property type="match status" value="1"/>
</dbReference>
<dbReference type="GO" id="GO:0006085">
    <property type="term" value="P:acetyl-CoA biosynthetic process"/>
    <property type="evidence" value="ECO:0007669"/>
    <property type="project" value="UniProtKB-UniRule"/>
</dbReference>
<reference evidence="10 11" key="1">
    <citation type="submission" date="2024-10" db="EMBL/GenBank/DDBJ databases">
        <title>Updated reference genomes for cyclostephanoid diatoms.</title>
        <authorList>
            <person name="Roberts W.R."/>
            <person name="Alverson A.J."/>
        </authorList>
    </citation>
    <scope>NUCLEOTIDE SEQUENCE [LARGE SCALE GENOMIC DNA]</scope>
    <source>
        <strain evidence="10 11">AJA228-03</strain>
    </source>
</reference>
<dbReference type="PANTHER" id="PTHR21060">
    <property type="entry name" value="ACETATE KINASE"/>
    <property type="match status" value="1"/>
</dbReference>
<evidence type="ECO:0000256" key="1">
    <source>
        <dbReference type="ARBA" id="ARBA00022490"/>
    </source>
</evidence>
<evidence type="ECO:0000313" key="10">
    <source>
        <dbReference type="EMBL" id="KAL3822967.1"/>
    </source>
</evidence>
<feature type="region of interest" description="Disordered" evidence="9">
    <location>
        <begin position="193"/>
        <end position="218"/>
    </location>
</feature>
<evidence type="ECO:0000256" key="9">
    <source>
        <dbReference type="SAM" id="MobiDB-lite"/>
    </source>
</evidence>
<feature type="binding site" evidence="8">
    <location>
        <position position="16"/>
    </location>
    <ligand>
        <name>ATP</name>
        <dbReference type="ChEBI" id="CHEBI:30616"/>
    </ligand>
</feature>
<dbReference type="GO" id="GO:0005524">
    <property type="term" value="F:ATP binding"/>
    <property type="evidence" value="ECO:0007669"/>
    <property type="project" value="UniProtKB-KW"/>
</dbReference>
<comment type="caution">
    <text evidence="10">The sequence shown here is derived from an EMBL/GenBank/DDBJ whole genome shotgun (WGS) entry which is preliminary data.</text>
</comment>
<feature type="site" description="Transition state stabilizer" evidence="8">
    <location>
        <position position="256"/>
    </location>
</feature>
<dbReference type="InterPro" id="IPR000890">
    <property type="entry name" value="Aliphatic_acid_kin_short-chain"/>
</dbReference>
<evidence type="ECO:0000256" key="5">
    <source>
        <dbReference type="ARBA" id="ARBA00022777"/>
    </source>
</evidence>
<feature type="active site" description="Proton donor/acceptor" evidence="8">
    <location>
        <position position="143"/>
    </location>
</feature>
<dbReference type="Gene3D" id="3.30.420.40">
    <property type="match status" value="2"/>
</dbReference>
<dbReference type="AlphaFoldDB" id="A0ABD3SF74"/>